<dbReference type="SUPFAM" id="SSF53474">
    <property type="entry name" value="alpha/beta-Hydrolases"/>
    <property type="match status" value="1"/>
</dbReference>
<gene>
    <name evidence="2" type="ORF">AB1207_13370</name>
</gene>
<organism evidence="2 3">
    <name type="scientific">Kineococcus endophyticus</name>
    <dbReference type="NCBI Taxonomy" id="1181883"/>
    <lineage>
        <taxon>Bacteria</taxon>
        <taxon>Bacillati</taxon>
        <taxon>Actinomycetota</taxon>
        <taxon>Actinomycetes</taxon>
        <taxon>Kineosporiales</taxon>
        <taxon>Kineosporiaceae</taxon>
        <taxon>Kineococcus</taxon>
    </lineage>
</organism>
<dbReference type="InterPro" id="IPR050228">
    <property type="entry name" value="Carboxylesterase_BioH"/>
</dbReference>
<reference evidence="2 3" key="1">
    <citation type="submission" date="2024-07" db="EMBL/GenBank/DDBJ databases">
        <authorList>
            <person name="Thanompreechachai J."/>
            <person name="Duangmal K."/>
        </authorList>
    </citation>
    <scope>NUCLEOTIDE SEQUENCE [LARGE SCALE GENOMIC DNA]</scope>
    <source>
        <strain evidence="2 3">KCTC 19886</strain>
    </source>
</reference>
<dbReference type="Gene3D" id="3.40.50.1820">
    <property type="entry name" value="alpha/beta hydrolase"/>
    <property type="match status" value="1"/>
</dbReference>
<accession>A0ABV3P7Y9</accession>
<name>A0ABV3P7Y9_9ACTN</name>
<protein>
    <submittedName>
        <fullName evidence="2">Alpha/beta hydrolase</fullName>
    </submittedName>
</protein>
<evidence type="ECO:0000313" key="2">
    <source>
        <dbReference type="EMBL" id="MEW9265741.1"/>
    </source>
</evidence>
<keyword evidence="2" id="KW-0378">Hydrolase</keyword>
<dbReference type="InterPro" id="IPR000073">
    <property type="entry name" value="AB_hydrolase_1"/>
</dbReference>
<keyword evidence="3" id="KW-1185">Reference proteome</keyword>
<dbReference type="GO" id="GO:0016787">
    <property type="term" value="F:hydrolase activity"/>
    <property type="evidence" value="ECO:0007669"/>
    <property type="project" value="UniProtKB-KW"/>
</dbReference>
<dbReference type="RefSeq" id="WP_367638867.1">
    <property type="nucleotide sequence ID" value="NZ_JBFNQN010000008.1"/>
</dbReference>
<dbReference type="PANTHER" id="PTHR43194:SF2">
    <property type="entry name" value="PEROXISOMAL MEMBRANE PROTEIN LPX1"/>
    <property type="match status" value="1"/>
</dbReference>
<evidence type="ECO:0000259" key="1">
    <source>
        <dbReference type="Pfam" id="PF12697"/>
    </source>
</evidence>
<dbReference type="Pfam" id="PF12697">
    <property type="entry name" value="Abhydrolase_6"/>
    <property type="match status" value="1"/>
</dbReference>
<comment type="caution">
    <text evidence="2">The sequence shown here is derived from an EMBL/GenBank/DDBJ whole genome shotgun (WGS) entry which is preliminary data.</text>
</comment>
<dbReference type="InterPro" id="IPR029058">
    <property type="entry name" value="AB_hydrolase_fold"/>
</dbReference>
<dbReference type="Proteomes" id="UP001555826">
    <property type="component" value="Unassembled WGS sequence"/>
</dbReference>
<proteinExistence type="predicted"/>
<feature type="domain" description="AB hydrolase-1" evidence="1">
    <location>
        <begin position="25"/>
        <end position="259"/>
    </location>
</feature>
<dbReference type="PANTHER" id="PTHR43194">
    <property type="entry name" value="HYDROLASE ALPHA/BETA FOLD FAMILY"/>
    <property type="match status" value="1"/>
</dbReference>
<sequence length="264" mass="27258">MTTLQVQTGHGDTVVLDRYGSGPAVVFIAGAGPYRAIDEETTQTAQALAERGFTTTVHDRVGRGESVASGDITLERELAAVAAVVEAAGGGPAVLVGHSSGCSIALAAAARGVPAAGLVLWEAPLEEQSELPAVRSWVANVTDRLDAGDLAGAAAEYMRDMPAEFREGLADMPFHDRFIAQAPAYRADGESLVWAASGPLGDLLGRAVPVLAVFGEQTFPGMPEAAARVAREVPGAVSEVLAGAWHSWDVPAAVDRFAAFARAV</sequence>
<dbReference type="EMBL" id="JBFNQN010000008">
    <property type="protein sequence ID" value="MEW9265741.1"/>
    <property type="molecule type" value="Genomic_DNA"/>
</dbReference>
<evidence type="ECO:0000313" key="3">
    <source>
        <dbReference type="Proteomes" id="UP001555826"/>
    </source>
</evidence>